<dbReference type="GO" id="GO:0015276">
    <property type="term" value="F:ligand-gated monoatomic ion channel activity"/>
    <property type="evidence" value="ECO:0007669"/>
    <property type="project" value="InterPro"/>
</dbReference>
<evidence type="ECO:0000313" key="12">
    <source>
        <dbReference type="Proteomes" id="UP000821866"/>
    </source>
</evidence>
<feature type="transmembrane region" description="Helical" evidence="9">
    <location>
        <begin position="339"/>
        <end position="361"/>
    </location>
</feature>
<proteinExistence type="inferred from homology"/>
<dbReference type="InterPro" id="IPR001320">
    <property type="entry name" value="Iontro_rcpt_C"/>
</dbReference>
<keyword evidence="12" id="KW-1185">Reference proteome</keyword>
<dbReference type="PANTHER" id="PTHR42643:SF38">
    <property type="entry name" value="IONOTROPIC RECEPTOR 100A"/>
    <property type="match status" value="1"/>
</dbReference>
<dbReference type="VEuPathDB" id="VectorBase:LOC119161724"/>
<dbReference type="AlphaFoldDB" id="A0A9J6DT20"/>
<protein>
    <recommendedName>
        <fullName evidence="10">Ionotropic glutamate receptor C-terminal domain-containing protein</fullName>
    </recommendedName>
</protein>
<evidence type="ECO:0000256" key="4">
    <source>
        <dbReference type="ARBA" id="ARBA00022692"/>
    </source>
</evidence>
<comment type="caution">
    <text evidence="11">The sequence shown here is derived from an EMBL/GenBank/DDBJ whole genome shotgun (WGS) entry which is preliminary data.</text>
</comment>
<name>A0A9J6DT20_RHIMP</name>
<keyword evidence="6 9" id="KW-0472">Membrane</keyword>
<evidence type="ECO:0000256" key="2">
    <source>
        <dbReference type="ARBA" id="ARBA00008685"/>
    </source>
</evidence>
<reference evidence="11" key="1">
    <citation type="journal article" date="2020" name="Cell">
        <title>Large-Scale Comparative Analyses of Tick Genomes Elucidate Their Genetic Diversity and Vector Capacities.</title>
        <authorList>
            <consortium name="Tick Genome and Microbiome Consortium (TIGMIC)"/>
            <person name="Jia N."/>
            <person name="Wang J."/>
            <person name="Shi W."/>
            <person name="Du L."/>
            <person name="Sun Y."/>
            <person name="Zhan W."/>
            <person name="Jiang J.F."/>
            <person name="Wang Q."/>
            <person name="Zhang B."/>
            <person name="Ji P."/>
            <person name="Bell-Sakyi L."/>
            <person name="Cui X.M."/>
            <person name="Yuan T.T."/>
            <person name="Jiang B.G."/>
            <person name="Yang W.F."/>
            <person name="Lam T.T."/>
            <person name="Chang Q.C."/>
            <person name="Ding S.J."/>
            <person name="Wang X.J."/>
            <person name="Zhu J.G."/>
            <person name="Ruan X.D."/>
            <person name="Zhao L."/>
            <person name="Wei J.T."/>
            <person name="Ye R.Z."/>
            <person name="Que T.C."/>
            <person name="Du C.H."/>
            <person name="Zhou Y.H."/>
            <person name="Cheng J.X."/>
            <person name="Dai P.F."/>
            <person name="Guo W.B."/>
            <person name="Han X.H."/>
            <person name="Huang E.J."/>
            <person name="Li L.F."/>
            <person name="Wei W."/>
            <person name="Gao Y.C."/>
            <person name="Liu J.Z."/>
            <person name="Shao H.Z."/>
            <person name="Wang X."/>
            <person name="Wang C.C."/>
            <person name="Yang T.C."/>
            <person name="Huo Q.B."/>
            <person name="Li W."/>
            <person name="Chen H.Y."/>
            <person name="Chen S.E."/>
            <person name="Zhou L.G."/>
            <person name="Ni X.B."/>
            <person name="Tian J.H."/>
            <person name="Sheng Y."/>
            <person name="Liu T."/>
            <person name="Pan Y.S."/>
            <person name="Xia L.Y."/>
            <person name="Li J."/>
            <person name="Zhao F."/>
            <person name="Cao W.C."/>
        </authorList>
    </citation>
    <scope>NUCLEOTIDE SEQUENCE</scope>
    <source>
        <strain evidence="11">Rmic-2018</strain>
    </source>
</reference>
<keyword evidence="5 9" id="KW-1133">Transmembrane helix</keyword>
<dbReference type="GO" id="GO:0005886">
    <property type="term" value="C:plasma membrane"/>
    <property type="evidence" value="ECO:0007669"/>
    <property type="project" value="UniProtKB-SubCell"/>
</dbReference>
<evidence type="ECO:0000256" key="5">
    <source>
        <dbReference type="ARBA" id="ARBA00022989"/>
    </source>
</evidence>
<comment type="subcellular location">
    <subcellularLocation>
        <location evidence="1">Cell membrane</location>
        <topology evidence="1">Multi-pass membrane protein</topology>
    </subcellularLocation>
</comment>
<evidence type="ECO:0000256" key="8">
    <source>
        <dbReference type="ARBA" id="ARBA00023180"/>
    </source>
</evidence>
<dbReference type="PANTHER" id="PTHR42643">
    <property type="entry name" value="IONOTROPIC RECEPTOR 20A-RELATED"/>
    <property type="match status" value="1"/>
</dbReference>
<evidence type="ECO:0000256" key="3">
    <source>
        <dbReference type="ARBA" id="ARBA00022475"/>
    </source>
</evidence>
<evidence type="ECO:0000256" key="7">
    <source>
        <dbReference type="ARBA" id="ARBA00023170"/>
    </source>
</evidence>
<reference evidence="11" key="2">
    <citation type="submission" date="2021-09" db="EMBL/GenBank/DDBJ databases">
        <authorList>
            <person name="Jia N."/>
            <person name="Wang J."/>
            <person name="Shi W."/>
            <person name="Du L."/>
            <person name="Sun Y."/>
            <person name="Zhan W."/>
            <person name="Jiang J."/>
            <person name="Wang Q."/>
            <person name="Zhang B."/>
            <person name="Ji P."/>
            <person name="Sakyi L.B."/>
            <person name="Cui X."/>
            <person name="Yuan T."/>
            <person name="Jiang B."/>
            <person name="Yang W."/>
            <person name="Lam T.T.-Y."/>
            <person name="Chang Q."/>
            <person name="Ding S."/>
            <person name="Wang X."/>
            <person name="Zhu J."/>
            <person name="Ruan X."/>
            <person name="Zhao L."/>
            <person name="Wei J."/>
            <person name="Que T."/>
            <person name="Du C."/>
            <person name="Cheng J."/>
            <person name="Dai P."/>
            <person name="Han X."/>
            <person name="Huang E."/>
            <person name="Gao Y."/>
            <person name="Liu J."/>
            <person name="Shao H."/>
            <person name="Ye R."/>
            <person name="Li L."/>
            <person name="Wei W."/>
            <person name="Wang X."/>
            <person name="Wang C."/>
            <person name="Huo Q."/>
            <person name="Li W."/>
            <person name="Guo W."/>
            <person name="Chen H."/>
            <person name="Chen S."/>
            <person name="Zhou L."/>
            <person name="Zhou L."/>
            <person name="Ni X."/>
            <person name="Tian J."/>
            <person name="Zhou Y."/>
            <person name="Sheng Y."/>
            <person name="Liu T."/>
            <person name="Pan Y."/>
            <person name="Xia L."/>
            <person name="Li J."/>
            <person name="Zhao F."/>
            <person name="Cao W."/>
        </authorList>
    </citation>
    <scope>NUCLEOTIDE SEQUENCE</scope>
    <source>
        <strain evidence="11">Rmic-2018</strain>
        <tissue evidence="11">Larvae</tissue>
    </source>
</reference>
<accession>A0A9J6DT20</accession>
<keyword evidence="4 9" id="KW-0812">Transmembrane</keyword>
<gene>
    <name evidence="11" type="ORF">HPB51_003966</name>
</gene>
<keyword evidence="7" id="KW-0675">Receptor</keyword>
<evidence type="ECO:0000313" key="11">
    <source>
        <dbReference type="EMBL" id="KAH8025124.1"/>
    </source>
</evidence>
<evidence type="ECO:0000256" key="1">
    <source>
        <dbReference type="ARBA" id="ARBA00004651"/>
    </source>
</evidence>
<comment type="similarity">
    <text evidence="2">Belongs to the glutamate-gated ion channel (TC 1.A.10.1) family.</text>
</comment>
<keyword evidence="3" id="KW-1003">Cell membrane</keyword>
<dbReference type="Pfam" id="PF00060">
    <property type="entry name" value="Lig_chan"/>
    <property type="match status" value="1"/>
</dbReference>
<evidence type="ECO:0000259" key="10">
    <source>
        <dbReference type="Pfam" id="PF00060"/>
    </source>
</evidence>
<sequence>MKPLLGVSVVNGEVAFDGLAWYIVQTLQRYLQFNVQLQTTDEQIWSSRRPTGEWGGPLGMLERNESDISVHPVIPTADRLTDPLVDGALHAEKQYVSMIPRFCRQWCTGLSASNQPAEFRSADCFVCRTMRPVRNALSRVLFAVWWLAVVVLMNSFQGNMKASMSVKTPTERLETFRDVADRPHIKPIIIRGTTFEHQFQVSPEPELRKILSRARRQQSILPASVVFTRQTFDEMIAERSIIFMEDNVMQNYIAALYPQKPGLGLIYPSKQHTISAQFCMLMRNSLEPRVMKLFHARCRWLHESGLIERKRLQLQSRSWYLMRPPSSQVHSLSFEDTAALFYMVMLGQAVALLVFLAELFFRRFVFAPNP</sequence>
<evidence type="ECO:0000256" key="9">
    <source>
        <dbReference type="SAM" id="Phobius"/>
    </source>
</evidence>
<evidence type="ECO:0000256" key="6">
    <source>
        <dbReference type="ARBA" id="ARBA00023136"/>
    </source>
</evidence>
<keyword evidence="8" id="KW-0325">Glycoprotein</keyword>
<dbReference type="GO" id="GO:0050906">
    <property type="term" value="P:detection of stimulus involved in sensory perception"/>
    <property type="evidence" value="ECO:0007669"/>
    <property type="project" value="UniProtKB-ARBA"/>
</dbReference>
<feature type="domain" description="Ionotropic glutamate receptor C-terminal" evidence="10">
    <location>
        <begin position="131"/>
        <end position="347"/>
    </location>
</feature>
<dbReference type="SUPFAM" id="SSF53850">
    <property type="entry name" value="Periplasmic binding protein-like II"/>
    <property type="match status" value="1"/>
</dbReference>
<dbReference type="Gene3D" id="3.40.190.10">
    <property type="entry name" value="Periplasmic binding protein-like II"/>
    <property type="match status" value="1"/>
</dbReference>
<dbReference type="Proteomes" id="UP000821866">
    <property type="component" value="Unassembled WGS sequence"/>
</dbReference>
<dbReference type="EMBL" id="JABSTU010000007">
    <property type="protein sequence ID" value="KAH8025124.1"/>
    <property type="molecule type" value="Genomic_DNA"/>
</dbReference>
<dbReference type="InterPro" id="IPR052192">
    <property type="entry name" value="Insect_Ionotropic_Sensory_Rcpt"/>
</dbReference>
<dbReference type="Gene3D" id="1.10.287.70">
    <property type="match status" value="1"/>
</dbReference>
<organism evidence="11 12">
    <name type="scientific">Rhipicephalus microplus</name>
    <name type="common">Cattle tick</name>
    <name type="synonym">Boophilus microplus</name>
    <dbReference type="NCBI Taxonomy" id="6941"/>
    <lineage>
        <taxon>Eukaryota</taxon>
        <taxon>Metazoa</taxon>
        <taxon>Ecdysozoa</taxon>
        <taxon>Arthropoda</taxon>
        <taxon>Chelicerata</taxon>
        <taxon>Arachnida</taxon>
        <taxon>Acari</taxon>
        <taxon>Parasitiformes</taxon>
        <taxon>Ixodida</taxon>
        <taxon>Ixodoidea</taxon>
        <taxon>Ixodidae</taxon>
        <taxon>Rhipicephalinae</taxon>
        <taxon>Rhipicephalus</taxon>
        <taxon>Boophilus</taxon>
    </lineage>
</organism>